<evidence type="ECO:0000313" key="6">
    <source>
        <dbReference type="EMBL" id="QKF79780.1"/>
    </source>
</evidence>
<comment type="similarity">
    <text evidence="1">Belongs to the peptidase S51 family.</text>
</comment>
<dbReference type="GO" id="GO:0006508">
    <property type="term" value="P:proteolysis"/>
    <property type="evidence" value="ECO:0007669"/>
    <property type="project" value="UniProtKB-KW"/>
</dbReference>
<dbReference type="GO" id="GO:0008236">
    <property type="term" value="F:serine-type peptidase activity"/>
    <property type="evidence" value="ECO:0007669"/>
    <property type="project" value="UniProtKB-KW"/>
</dbReference>
<keyword evidence="7" id="KW-1185">Reference proteome</keyword>
<dbReference type="PANTHER" id="PTHR20842">
    <property type="entry name" value="PROTEASE S51 ALPHA-ASPARTYL DIPEPTIDASE"/>
    <property type="match status" value="1"/>
</dbReference>
<dbReference type="SUPFAM" id="SSF52317">
    <property type="entry name" value="Class I glutamine amidotransferase-like"/>
    <property type="match status" value="1"/>
</dbReference>
<organism evidence="6 7">
    <name type="scientific">Campylobacter armoricus</name>
    <dbReference type="NCBI Taxonomy" id="2505970"/>
    <lineage>
        <taxon>Bacteria</taxon>
        <taxon>Pseudomonadati</taxon>
        <taxon>Campylobacterota</taxon>
        <taxon>Epsilonproteobacteria</taxon>
        <taxon>Campylobacterales</taxon>
        <taxon>Campylobacteraceae</taxon>
        <taxon>Campylobacter</taxon>
    </lineage>
</organism>
<feature type="chain" id="PRO_5029452287" evidence="5">
    <location>
        <begin position="26"/>
        <end position="276"/>
    </location>
</feature>
<evidence type="ECO:0000313" key="7">
    <source>
        <dbReference type="Proteomes" id="UP000509246"/>
    </source>
</evidence>
<evidence type="ECO:0000256" key="1">
    <source>
        <dbReference type="ARBA" id="ARBA00006534"/>
    </source>
</evidence>
<keyword evidence="3 6" id="KW-0378">Hydrolase</keyword>
<feature type="signal peptide" evidence="5">
    <location>
        <begin position="1"/>
        <end position="25"/>
    </location>
</feature>
<evidence type="ECO:0000256" key="2">
    <source>
        <dbReference type="ARBA" id="ARBA00022670"/>
    </source>
</evidence>
<dbReference type="NCBIfam" id="NF003642">
    <property type="entry name" value="PRK05282.1"/>
    <property type="match status" value="1"/>
</dbReference>
<dbReference type="CDD" id="cd03146">
    <property type="entry name" value="GAT1_Peptidase_E"/>
    <property type="match status" value="1"/>
</dbReference>
<keyword evidence="6" id="KW-0224">Dipeptidase</keyword>
<dbReference type="RefSeq" id="WP_139425368.1">
    <property type="nucleotide sequence ID" value="NZ_CBCSFY010000002.1"/>
</dbReference>
<sequence>MKRRSMLKVGALGLAAMLFSGVALNAKSNDAINFPKDKQKALLLSSSGYKDTGYLNHALPWLKEFVEKNNLKGKKVAFIPYAGVRKTYEQYEAQVAKALESLGLQIVSVHRGNAVDIVKSADAIFVGGGNTFELVNQLYNNNLVELIAKRVSEGVPYVGWSAGSNVAGATMKTTNDMPIVEPKSFNTFNIFPHQINPHFISGKPVGHNGESREERLEEFLIVNPKTIVYALPEGVALLIDGKKAKVLGMDKNAPLLKLENKKEIQKISIGSEFNYQ</sequence>
<evidence type="ECO:0000256" key="5">
    <source>
        <dbReference type="SAM" id="SignalP"/>
    </source>
</evidence>
<protein>
    <submittedName>
        <fullName evidence="6">(Alpha)-aspartyl dipeptidase (Peptidase E)</fullName>
        <ecNumber evidence="6">3.4.13.21</ecNumber>
    </submittedName>
</protein>
<dbReference type="EMBL" id="CP053825">
    <property type="protein sequence ID" value="QKF79780.1"/>
    <property type="molecule type" value="Genomic_DNA"/>
</dbReference>
<evidence type="ECO:0000256" key="3">
    <source>
        <dbReference type="ARBA" id="ARBA00022801"/>
    </source>
</evidence>
<dbReference type="PANTHER" id="PTHR20842:SF0">
    <property type="entry name" value="ALPHA-ASPARTYL DIPEPTIDASE"/>
    <property type="match status" value="1"/>
</dbReference>
<dbReference type="AlphaFoldDB" id="A0A7L5I6E6"/>
<keyword evidence="5" id="KW-0732">Signal</keyword>
<accession>A0A7L5I6E6</accession>
<proteinExistence type="inferred from homology"/>
<dbReference type="GO" id="GO:0016805">
    <property type="term" value="F:dipeptidase activity"/>
    <property type="evidence" value="ECO:0007669"/>
    <property type="project" value="UniProtKB-KW"/>
</dbReference>
<dbReference type="InterPro" id="IPR005320">
    <property type="entry name" value="Peptidase_S51"/>
</dbReference>
<name>A0A7L5I6E6_9BACT</name>
<dbReference type="EC" id="3.4.13.21" evidence="6"/>
<dbReference type="Pfam" id="PF03575">
    <property type="entry name" value="Peptidase_S51"/>
    <property type="match status" value="1"/>
</dbReference>
<dbReference type="InterPro" id="IPR029062">
    <property type="entry name" value="Class_I_gatase-like"/>
</dbReference>
<keyword evidence="4" id="KW-0720">Serine protease</keyword>
<evidence type="ECO:0000256" key="4">
    <source>
        <dbReference type="ARBA" id="ARBA00022825"/>
    </source>
</evidence>
<reference evidence="6 7" key="1">
    <citation type="submission" date="2020-05" db="EMBL/GenBank/DDBJ databases">
        <title>Complete genome sequencing of Campylobacter and Arcobacter type strains.</title>
        <authorList>
            <person name="Miller W.G."/>
            <person name="Yee E."/>
        </authorList>
    </citation>
    <scope>NUCLEOTIDE SEQUENCE [LARGE SCALE GENOMIC DNA]</scope>
    <source>
        <strain evidence="6 7">CCUG 73571</strain>
    </source>
</reference>
<dbReference type="KEGG" id="carm:CARM_0870"/>
<gene>
    <name evidence="6" type="primary">pepE1</name>
    <name evidence="6" type="ORF">CARM_0870</name>
</gene>
<dbReference type="Proteomes" id="UP000509246">
    <property type="component" value="Chromosome"/>
</dbReference>
<dbReference type="GeneID" id="56586608"/>
<dbReference type="Gene3D" id="3.40.50.880">
    <property type="match status" value="1"/>
</dbReference>
<keyword evidence="2" id="KW-0645">Protease</keyword>